<feature type="chain" id="PRO_5001632424" description="Secreted protein" evidence="1">
    <location>
        <begin position="23"/>
        <end position="130"/>
    </location>
</feature>
<evidence type="ECO:0000256" key="1">
    <source>
        <dbReference type="SAM" id="SignalP"/>
    </source>
</evidence>
<sequence length="130" mass="13886">MSRKTTAADFVPTLALAVTVAAVPAVTVNPIGRSTALLIVKHGILCVKGVDCESNYCPQIQGQRKHEKHGTLRRHKASLRAGGRFQVLARLISWYLSVTVKAGLRPASINIKVCAAHIVSSAVIFLGCNT</sequence>
<dbReference type="GeneID" id="25264715"/>
<evidence type="ECO:0000313" key="2">
    <source>
        <dbReference type="EMBL" id="KDN43305.1"/>
    </source>
</evidence>
<gene>
    <name evidence="2" type="ORF">K437DRAFT_257508</name>
</gene>
<comment type="caution">
    <text evidence="2">The sequence shown here is derived from an EMBL/GenBank/DDBJ whole genome shotgun (WGS) entry which is preliminary data.</text>
</comment>
<protein>
    <recommendedName>
        <fullName evidence="4">Secreted protein</fullName>
    </recommendedName>
</protein>
<dbReference type="HOGENOM" id="CLU_1939583_0_0_1"/>
<dbReference type="Proteomes" id="UP000027361">
    <property type="component" value="Unassembled WGS sequence"/>
</dbReference>
<evidence type="ECO:0008006" key="4">
    <source>
        <dbReference type="Google" id="ProtNLM"/>
    </source>
</evidence>
<name>A0A066VXQ3_TILAU</name>
<keyword evidence="1" id="KW-0732">Signal</keyword>
<feature type="signal peptide" evidence="1">
    <location>
        <begin position="1"/>
        <end position="22"/>
    </location>
</feature>
<dbReference type="InParanoid" id="A0A066VXQ3"/>
<evidence type="ECO:0000313" key="3">
    <source>
        <dbReference type="Proteomes" id="UP000027361"/>
    </source>
</evidence>
<reference evidence="2 3" key="1">
    <citation type="submission" date="2014-05" db="EMBL/GenBank/DDBJ databases">
        <title>Draft genome sequence of a rare smut relative, Tilletiaria anomala UBC 951.</title>
        <authorList>
            <consortium name="DOE Joint Genome Institute"/>
            <person name="Toome M."/>
            <person name="Kuo A."/>
            <person name="Henrissat B."/>
            <person name="Lipzen A."/>
            <person name="Tritt A."/>
            <person name="Yoshinaga Y."/>
            <person name="Zane M."/>
            <person name="Barry K."/>
            <person name="Grigoriev I.V."/>
            <person name="Spatafora J.W."/>
            <person name="Aimea M.C."/>
        </authorList>
    </citation>
    <scope>NUCLEOTIDE SEQUENCE [LARGE SCALE GENOMIC DNA]</scope>
    <source>
        <strain evidence="2 3">UBC 951</strain>
    </source>
</reference>
<accession>A0A066VXQ3</accession>
<proteinExistence type="predicted"/>
<dbReference type="EMBL" id="JMSN01000062">
    <property type="protein sequence ID" value="KDN43305.1"/>
    <property type="molecule type" value="Genomic_DNA"/>
</dbReference>
<dbReference type="RefSeq" id="XP_013242324.1">
    <property type="nucleotide sequence ID" value="XM_013386870.1"/>
</dbReference>
<dbReference type="AlphaFoldDB" id="A0A066VXQ3"/>
<organism evidence="2 3">
    <name type="scientific">Tilletiaria anomala (strain ATCC 24038 / CBS 436.72 / UBC 951)</name>
    <dbReference type="NCBI Taxonomy" id="1037660"/>
    <lineage>
        <taxon>Eukaryota</taxon>
        <taxon>Fungi</taxon>
        <taxon>Dikarya</taxon>
        <taxon>Basidiomycota</taxon>
        <taxon>Ustilaginomycotina</taxon>
        <taxon>Exobasidiomycetes</taxon>
        <taxon>Georgefischeriales</taxon>
        <taxon>Tilletiariaceae</taxon>
        <taxon>Tilletiaria</taxon>
    </lineage>
</organism>
<keyword evidence="3" id="KW-1185">Reference proteome</keyword>